<dbReference type="Pfam" id="PF02515">
    <property type="entry name" value="CoA_transf_3"/>
    <property type="match status" value="1"/>
</dbReference>
<proteinExistence type="inferred from homology"/>
<organism evidence="3 4">
    <name type="scientific">Geodia barretti</name>
    <name type="common">Barrett's horny sponge</name>
    <dbReference type="NCBI Taxonomy" id="519541"/>
    <lineage>
        <taxon>Eukaryota</taxon>
        <taxon>Metazoa</taxon>
        <taxon>Porifera</taxon>
        <taxon>Demospongiae</taxon>
        <taxon>Heteroscleromorpha</taxon>
        <taxon>Tetractinellida</taxon>
        <taxon>Astrophorina</taxon>
        <taxon>Geodiidae</taxon>
        <taxon>Geodia</taxon>
    </lineage>
</organism>
<protein>
    <submittedName>
        <fullName evidence="3">Succinyl-CoA:(R)-benzylsuccinate CoA-transferase subunit BbsF</fullName>
    </submittedName>
</protein>
<comment type="caution">
    <text evidence="3">The sequence shown here is derived from an EMBL/GenBank/DDBJ whole genome shotgun (WGS) entry which is preliminary data.</text>
</comment>
<accession>A0AA35X0U6</accession>
<keyword evidence="2" id="KW-0808">Transferase</keyword>
<dbReference type="EMBL" id="CASHTH010002696">
    <property type="protein sequence ID" value="CAI8033820.1"/>
    <property type="molecule type" value="Genomic_DNA"/>
</dbReference>
<dbReference type="InterPro" id="IPR050483">
    <property type="entry name" value="CoA-transferase_III_domain"/>
</dbReference>
<dbReference type="SUPFAM" id="SSF89796">
    <property type="entry name" value="CoA-transferase family III (CaiB/BaiF)"/>
    <property type="match status" value="1"/>
</dbReference>
<comment type="similarity">
    <text evidence="1">Belongs to the CoA-transferase III family.</text>
</comment>
<evidence type="ECO:0000256" key="1">
    <source>
        <dbReference type="ARBA" id="ARBA00008383"/>
    </source>
</evidence>
<dbReference type="Gene3D" id="3.30.1540.10">
    <property type="entry name" value="formyl-coa transferase, domain 3"/>
    <property type="match status" value="1"/>
</dbReference>
<dbReference type="PANTHER" id="PTHR48207:SF3">
    <property type="entry name" value="SUCCINATE--HYDROXYMETHYLGLUTARATE COA-TRANSFERASE"/>
    <property type="match status" value="1"/>
</dbReference>
<dbReference type="InterPro" id="IPR044855">
    <property type="entry name" value="CoA-Trfase_III_dom3_sf"/>
</dbReference>
<dbReference type="InterPro" id="IPR023606">
    <property type="entry name" value="CoA-Trfase_III_dom_1_sf"/>
</dbReference>
<keyword evidence="4" id="KW-1185">Reference proteome</keyword>
<evidence type="ECO:0000313" key="4">
    <source>
        <dbReference type="Proteomes" id="UP001174909"/>
    </source>
</evidence>
<dbReference type="Proteomes" id="UP001174909">
    <property type="component" value="Unassembled WGS sequence"/>
</dbReference>
<gene>
    <name evidence="3" type="ORF">GBAR_LOCUS19072</name>
</gene>
<sequence>MADKGVLDGVRVLTLEQVHALPWGTGFLADLGADVIRVESPDHLQDRKAGPFPDGQAGEEWWNEGGNLVYYGTRNKRSLCMDVTNPKGKEAFLKLVEKTDIVTDNFRPGTMQRFGFDHESLAEINPKIISLSSTAYGYTGPWRRAGSRARTVDAACGLSYLTGYEGGPSVRASNNYMDHSVGNNVAYALLLALYQRNRTGKGMRIDLTMLETGVSAVGPAILEAQSGITRDRLGCAHWWKAPHNVYPARGDDRWIVIVVSSDEEWGLLKQAMNSPVGAEDARFNTAASRWENRHELDELVAEWTSLHDDLELARELQRQGVTAGACMTARDLVGNAHLQARRYMWEFPNPQAPEVGPRIFAGRPYRDPGNPMSIGRVAGLGEDNESILTDLADLSADEINGLIQDEVLFNIPRPDESRP</sequence>
<dbReference type="Gene3D" id="3.40.50.10540">
    <property type="entry name" value="Crotonobetainyl-coa:carnitine coa-transferase, domain 1"/>
    <property type="match status" value="1"/>
</dbReference>
<evidence type="ECO:0000256" key="2">
    <source>
        <dbReference type="ARBA" id="ARBA00022679"/>
    </source>
</evidence>
<name>A0AA35X0U6_GEOBA</name>
<dbReference type="PANTHER" id="PTHR48207">
    <property type="entry name" value="SUCCINATE--HYDROXYMETHYLGLUTARATE COA-TRANSFERASE"/>
    <property type="match status" value="1"/>
</dbReference>
<dbReference type="GO" id="GO:0008410">
    <property type="term" value="F:CoA-transferase activity"/>
    <property type="evidence" value="ECO:0007669"/>
    <property type="project" value="TreeGrafter"/>
</dbReference>
<dbReference type="AlphaFoldDB" id="A0AA35X0U6"/>
<evidence type="ECO:0000313" key="3">
    <source>
        <dbReference type="EMBL" id="CAI8033820.1"/>
    </source>
</evidence>
<reference evidence="3" key="1">
    <citation type="submission" date="2023-03" db="EMBL/GenBank/DDBJ databases">
        <authorList>
            <person name="Steffen K."/>
            <person name="Cardenas P."/>
        </authorList>
    </citation>
    <scope>NUCLEOTIDE SEQUENCE</scope>
</reference>
<dbReference type="InterPro" id="IPR003673">
    <property type="entry name" value="CoA-Trfase_fam_III"/>
</dbReference>